<dbReference type="OrthoDB" id="9805408at2"/>
<evidence type="ECO:0000256" key="4">
    <source>
        <dbReference type="ARBA" id="ARBA00022605"/>
    </source>
</evidence>
<sequence>MKKIIPFAKIEATGNDFIILDDREIAAALLSPEMIKNWCDRHFGIGADGLIHVSVSGPTTPRMLFFNADGSRGAMCGNGLRAVALHLLTIGVCHKKHDNFIEADDGLHRFTVDEQGRISVELLLNEQNEKKIDAAALDLPAGIELLGFKQVGVPHLVLKTELDEFADFEKLGRRLRSHPLFGAQGTNVNLIRMVDENTIKVRTYERGVEGETFSCGTGVTACALLCWECFSPSQKTLTVQTRGGILKVEQKSGRLWLGGPAHIVFIGQKILEN</sequence>
<accession>H1XUX0</accession>
<evidence type="ECO:0000256" key="3">
    <source>
        <dbReference type="ARBA" id="ARBA00013080"/>
    </source>
</evidence>
<comment type="subunit">
    <text evidence="8">Homodimer.</text>
</comment>
<evidence type="ECO:0000256" key="9">
    <source>
        <dbReference type="PROSITE-ProRule" id="PRU10125"/>
    </source>
</evidence>
<dbReference type="KEGG" id="caby:Cabys_825"/>
<dbReference type="Proteomes" id="UP000183868">
    <property type="component" value="Chromosome"/>
</dbReference>
<feature type="active site" evidence="9">
    <location>
        <position position="76"/>
    </location>
</feature>
<dbReference type="EMBL" id="CM001402">
    <property type="protein sequence ID" value="EHO41669.1"/>
    <property type="molecule type" value="Genomic_DNA"/>
</dbReference>
<evidence type="ECO:0000256" key="5">
    <source>
        <dbReference type="ARBA" id="ARBA00023154"/>
    </source>
</evidence>
<comment type="similarity">
    <text evidence="2 8">Belongs to the diaminopimelate epimerase family.</text>
</comment>
<feature type="binding site" evidence="8">
    <location>
        <position position="67"/>
    </location>
    <ligand>
        <name>substrate</name>
    </ligand>
</feature>
<dbReference type="InterPro" id="IPR001653">
    <property type="entry name" value="DAP_epimerase_DapF"/>
</dbReference>
<dbReference type="NCBIfam" id="TIGR00652">
    <property type="entry name" value="DapF"/>
    <property type="match status" value="1"/>
</dbReference>
<dbReference type="Pfam" id="PF01678">
    <property type="entry name" value="DAP_epimerase"/>
    <property type="match status" value="2"/>
</dbReference>
<dbReference type="GO" id="GO:0009089">
    <property type="term" value="P:lysine biosynthetic process via diaminopimelate"/>
    <property type="evidence" value="ECO:0007669"/>
    <property type="project" value="UniProtKB-UniRule"/>
</dbReference>
<comment type="subcellular location">
    <subcellularLocation>
        <location evidence="8">Cytoplasm</location>
    </subcellularLocation>
</comment>
<reference evidence="10 13" key="2">
    <citation type="submission" date="2016-11" db="EMBL/GenBank/DDBJ databases">
        <title>Genomic analysis of Caldithrix abyssi and proposal of a novel bacterial phylum Caldithrichaeota.</title>
        <authorList>
            <person name="Kublanov I."/>
            <person name="Sigalova O."/>
            <person name="Gavrilov S."/>
            <person name="Lebedinsky A."/>
            <person name="Ivanova N."/>
            <person name="Daum C."/>
            <person name="Reddy T."/>
            <person name="Klenk H.P."/>
            <person name="Goker M."/>
            <person name="Reva O."/>
            <person name="Miroshnichenko M."/>
            <person name="Kyprides N."/>
            <person name="Woyke T."/>
            <person name="Gelfand M."/>
        </authorList>
    </citation>
    <scope>NUCLEOTIDE SEQUENCE [LARGE SCALE GENOMIC DNA]</scope>
    <source>
        <strain evidence="10 13">LF13</strain>
    </source>
</reference>
<evidence type="ECO:0000256" key="1">
    <source>
        <dbReference type="ARBA" id="ARBA00005196"/>
    </source>
</evidence>
<evidence type="ECO:0000256" key="2">
    <source>
        <dbReference type="ARBA" id="ARBA00010219"/>
    </source>
</evidence>
<dbReference type="RefSeq" id="WP_006928836.1">
    <property type="nucleotide sequence ID" value="NZ_CM001402.1"/>
</dbReference>
<evidence type="ECO:0000313" key="11">
    <source>
        <dbReference type="EMBL" id="EHO41669.1"/>
    </source>
</evidence>
<reference evidence="11 12" key="1">
    <citation type="submission" date="2011-09" db="EMBL/GenBank/DDBJ databases">
        <title>The permanent draft genome of Caldithrix abyssi DSM 13497.</title>
        <authorList>
            <consortium name="US DOE Joint Genome Institute (JGI-PGF)"/>
            <person name="Lucas S."/>
            <person name="Han J."/>
            <person name="Lapidus A."/>
            <person name="Bruce D."/>
            <person name="Goodwin L."/>
            <person name="Pitluck S."/>
            <person name="Peters L."/>
            <person name="Kyrpides N."/>
            <person name="Mavromatis K."/>
            <person name="Ivanova N."/>
            <person name="Mikhailova N."/>
            <person name="Chertkov O."/>
            <person name="Detter J.C."/>
            <person name="Tapia R."/>
            <person name="Han C."/>
            <person name="Land M."/>
            <person name="Hauser L."/>
            <person name="Markowitz V."/>
            <person name="Cheng J.-F."/>
            <person name="Hugenholtz P."/>
            <person name="Woyke T."/>
            <person name="Wu D."/>
            <person name="Spring S."/>
            <person name="Brambilla E."/>
            <person name="Klenk H.-P."/>
            <person name="Eisen J.A."/>
        </authorList>
    </citation>
    <scope>NUCLEOTIDE SEQUENCE [LARGE SCALE GENOMIC DNA]</scope>
    <source>
        <strain evidence="11 12">DSM 13497</strain>
    </source>
</reference>
<dbReference type="GO" id="GO:0008837">
    <property type="term" value="F:diaminopimelate epimerase activity"/>
    <property type="evidence" value="ECO:0007669"/>
    <property type="project" value="UniProtKB-UniRule"/>
</dbReference>
<dbReference type="Proteomes" id="UP000004671">
    <property type="component" value="Chromosome"/>
</dbReference>
<dbReference type="GO" id="GO:0005829">
    <property type="term" value="C:cytosol"/>
    <property type="evidence" value="ECO:0007669"/>
    <property type="project" value="TreeGrafter"/>
</dbReference>
<dbReference type="PANTHER" id="PTHR31689">
    <property type="entry name" value="DIAMINOPIMELATE EPIMERASE, CHLOROPLASTIC"/>
    <property type="match status" value="1"/>
</dbReference>
<evidence type="ECO:0000313" key="12">
    <source>
        <dbReference type="Proteomes" id="UP000004671"/>
    </source>
</evidence>
<dbReference type="Gene3D" id="3.10.310.10">
    <property type="entry name" value="Diaminopimelate Epimerase, Chain A, domain 1"/>
    <property type="match status" value="2"/>
</dbReference>
<dbReference type="UniPathway" id="UPA00034">
    <property type="reaction ID" value="UER00025"/>
</dbReference>
<proteinExistence type="inferred from homology"/>
<dbReference type="STRING" id="880073.Cabys_825"/>
<keyword evidence="4 8" id="KW-0028">Amino-acid biosynthesis</keyword>
<organism evidence="11 12">
    <name type="scientific">Caldithrix abyssi DSM 13497</name>
    <dbReference type="NCBI Taxonomy" id="880073"/>
    <lineage>
        <taxon>Bacteria</taxon>
        <taxon>Pseudomonadati</taxon>
        <taxon>Calditrichota</taxon>
        <taxon>Calditrichia</taxon>
        <taxon>Calditrichales</taxon>
        <taxon>Calditrichaceae</taxon>
        <taxon>Caldithrix</taxon>
    </lineage>
</organism>
<keyword evidence="8" id="KW-0963">Cytoplasm</keyword>
<evidence type="ECO:0000313" key="10">
    <source>
        <dbReference type="EMBL" id="APF17576.1"/>
    </source>
</evidence>
<dbReference type="FunCoup" id="H1XUX0">
    <property type="interactions" value="567"/>
</dbReference>
<feature type="binding site" evidence="8">
    <location>
        <position position="15"/>
    </location>
    <ligand>
        <name>substrate</name>
    </ligand>
</feature>
<evidence type="ECO:0000256" key="8">
    <source>
        <dbReference type="HAMAP-Rule" id="MF_00197"/>
    </source>
</evidence>
<evidence type="ECO:0000256" key="6">
    <source>
        <dbReference type="ARBA" id="ARBA00023235"/>
    </source>
</evidence>
<keyword evidence="12" id="KW-1185">Reference proteome</keyword>
<dbReference type="eggNOG" id="COG0253">
    <property type="taxonomic scope" value="Bacteria"/>
</dbReference>
<feature type="binding site" evidence="8">
    <location>
        <position position="187"/>
    </location>
    <ligand>
        <name>substrate</name>
    </ligand>
</feature>
<dbReference type="InterPro" id="IPR018510">
    <property type="entry name" value="DAP_epimerase_AS"/>
</dbReference>
<dbReference type="HOGENOM" id="CLU_053306_3_2_0"/>
<feature type="site" description="Could be important to modulate the pK values of the two catalytic cysteine residues" evidence="8">
    <location>
        <position position="205"/>
    </location>
</feature>
<evidence type="ECO:0000313" key="13">
    <source>
        <dbReference type="Proteomes" id="UP000183868"/>
    </source>
</evidence>
<name>H1XUX0_CALAY</name>
<feature type="binding site" evidence="8">
    <location>
        <begin position="205"/>
        <end position="206"/>
    </location>
    <ligand>
        <name>substrate</name>
    </ligand>
</feature>
<evidence type="ECO:0000256" key="7">
    <source>
        <dbReference type="ARBA" id="ARBA00051712"/>
    </source>
</evidence>
<feature type="site" description="Could be important to modulate the pK values of the two catalytic cysteine residues" evidence="8">
    <location>
        <position position="155"/>
    </location>
</feature>
<dbReference type="PaxDb" id="880073-Calab_2057"/>
<comment type="caution">
    <text evidence="8">Lacks conserved residue(s) required for the propagation of feature annotation.</text>
</comment>
<comment type="catalytic activity">
    <reaction evidence="7 8">
        <text>(2S,6S)-2,6-diaminopimelate = meso-2,6-diaminopimelate</text>
        <dbReference type="Rhea" id="RHEA:15393"/>
        <dbReference type="ChEBI" id="CHEBI:57609"/>
        <dbReference type="ChEBI" id="CHEBI:57791"/>
        <dbReference type="EC" id="5.1.1.7"/>
    </reaction>
</comment>
<protein>
    <recommendedName>
        <fullName evidence="3 8">Diaminopimelate epimerase</fullName>
        <shortName evidence="8">DAP epimerase</shortName>
        <ecNumber evidence="3 8">5.1.1.7</ecNumber>
    </recommendedName>
    <alternativeName>
        <fullName evidence="8">PLP-independent amino acid racemase</fullName>
    </alternativeName>
</protein>
<keyword evidence="6 8" id="KW-0413">Isomerase</keyword>
<dbReference type="PROSITE" id="PS01326">
    <property type="entry name" value="DAP_EPIMERASE"/>
    <property type="match status" value="1"/>
</dbReference>
<dbReference type="InParanoid" id="H1XUX0"/>
<dbReference type="PANTHER" id="PTHR31689:SF0">
    <property type="entry name" value="DIAMINOPIMELATE EPIMERASE"/>
    <property type="match status" value="1"/>
</dbReference>
<feature type="binding site" evidence="8">
    <location>
        <begin position="216"/>
        <end position="217"/>
    </location>
    <ligand>
        <name>substrate</name>
    </ligand>
</feature>
<comment type="pathway">
    <text evidence="1 8">Amino-acid biosynthesis; L-lysine biosynthesis via DAP pathway; DL-2,6-diaminopimelate from LL-2,6-diaminopimelate: step 1/1.</text>
</comment>
<keyword evidence="5 8" id="KW-0457">Lysine biosynthesis</keyword>
<comment type="function">
    <text evidence="8">Catalyzes the stereoinversion of LL-2,6-diaminopimelate (L,L-DAP) to meso-diaminopimelate (meso-DAP), a precursor of L-lysine and an essential component of the bacterial peptidoglycan.</text>
</comment>
<dbReference type="EMBL" id="CP018099">
    <property type="protein sequence ID" value="APF17576.1"/>
    <property type="molecule type" value="Genomic_DNA"/>
</dbReference>
<dbReference type="EC" id="5.1.1.7" evidence="3 8"/>
<dbReference type="SUPFAM" id="SSF54506">
    <property type="entry name" value="Diaminopimelate epimerase-like"/>
    <property type="match status" value="2"/>
</dbReference>
<dbReference type="HAMAP" id="MF_00197">
    <property type="entry name" value="DAP_epimerase"/>
    <property type="match status" value="1"/>
</dbReference>
<dbReference type="AlphaFoldDB" id="H1XUX0"/>
<feature type="active site" description="Proton acceptor" evidence="8">
    <location>
        <position position="215"/>
    </location>
</feature>
<feature type="binding site" evidence="8">
    <location>
        <begin position="77"/>
        <end position="78"/>
    </location>
    <ligand>
        <name>substrate</name>
    </ligand>
</feature>
<feature type="active site" description="Proton donor" evidence="8">
    <location>
        <position position="76"/>
    </location>
</feature>
<gene>
    <name evidence="8 10" type="primary">dapF</name>
    <name evidence="10" type="ORF">Cabys_825</name>
    <name evidence="11" type="ORF">Calab_2057</name>
</gene>